<feature type="non-terminal residue" evidence="1">
    <location>
        <position position="44"/>
    </location>
</feature>
<gene>
    <name evidence="1" type="ORF">RPERSI_LOCUS20255</name>
</gene>
<dbReference type="EMBL" id="CAJVQC010056870">
    <property type="protein sequence ID" value="CAG8796944.1"/>
    <property type="molecule type" value="Genomic_DNA"/>
</dbReference>
<keyword evidence="2" id="KW-1185">Reference proteome</keyword>
<organism evidence="1 2">
    <name type="scientific">Racocetra persica</name>
    <dbReference type="NCBI Taxonomy" id="160502"/>
    <lineage>
        <taxon>Eukaryota</taxon>
        <taxon>Fungi</taxon>
        <taxon>Fungi incertae sedis</taxon>
        <taxon>Mucoromycota</taxon>
        <taxon>Glomeromycotina</taxon>
        <taxon>Glomeromycetes</taxon>
        <taxon>Diversisporales</taxon>
        <taxon>Gigasporaceae</taxon>
        <taxon>Racocetra</taxon>
    </lineage>
</organism>
<accession>A0ACA9RJW5</accession>
<sequence>TPEQLIINEFVEYSGKEPIIIENSNQDSDESSSQFDENAFPDAY</sequence>
<protein>
    <submittedName>
        <fullName evidence="1">10492_t:CDS:1</fullName>
    </submittedName>
</protein>
<proteinExistence type="predicted"/>
<name>A0ACA9RJW5_9GLOM</name>
<reference evidence="1" key="1">
    <citation type="submission" date="2021-06" db="EMBL/GenBank/DDBJ databases">
        <authorList>
            <person name="Kallberg Y."/>
            <person name="Tangrot J."/>
            <person name="Rosling A."/>
        </authorList>
    </citation>
    <scope>NUCLEOTIDE SEQUENCE</scope>
    <source>
        <strain evidence="1">MA461A</strain>
    </source>
</reference>
<evidence type="ECO:0000313" key="2">
    <source>
        <dbReference type="Proteomes" id="UP000789920"/>
    </source>
</evidence>
<dbReference type="Proteomes" id="UP000789920">
    <property type="component" value="Unassembled WGS sequence"/>
</dbReference>
<evidence type="ECO:0000313" key="1">
    <source>
        <dbReference type="EMBL" id="CAG8796944.1"/>
    </source>
</evidence>
<feature type="non-terminal residue" evidence="1">
    <location>
        <position position="1"/>
    </location>
</feature>
<comment type="caution">
    <text evidence="1">The sequence shown here is derived from an EMBL/GenBank/DDBJ whole genome shotgun (WGS) entry which is preliminary data.</text>
</comment>